<evidence type="ECO:0000256" key="1">
    <source>
        <dbReference type="SAM" id="Phobius"/>
    </source>
</evidence>
<feature type="transmembrane region" description="Helical" evidence="1">
    <location>
        <begin position="197"/>
        <end position="219"/>
    </location>
</feature>
<dbReference type="InParanoid" id="D6Z0E2"/>
<reference evidence="3" key="1">
    <citation type="submission" date="2010-02" db="EMBL/GenBank/DDBJ databases">
        <title>Complete sequence of Desulfurivibrio alkaliphilus AHT2.</title>
        <authorList>
            <consortium name="US DOE Joint Genome Institute"/>
            <person name="Pitluck S."/>
            <person name="Chertkov O."/>
            <person name="Detter J.C."/>
            <person name="Han C."/>
            <person name="Tapia R."/>
            <person name="Larimer F."/>
            <person name="Land M."/>
            <person name="Hauser L."/>
            <person name="Kyrpides N."/>
            <person name="Mikhailova N."/>
            <person name="Sorokin D.Y."/>
            <person name="Muyzer G."/>
            <person name="Woyke T."/>
        </authorList>
    </citation>
    <scope>NUCLEOTIDE SEQUENCE [LARGE SCALE GENOMIC DNA]</scope>
    <source>
        <strain evidence="3">DSM 19089 / UNIQEM U267 / AHT2</strain>
    </source>
</reference>
<accession>D6Z0E2</accession>
<organism evidence="2 3">
    <name type="scientific">Desulfurivibrio alkaliphilus (strain DSM 19089 / UNIQEM U267 / AHT2)</name>
    <dbReference type="NCBI Taxonomy" id="589865"/>
    <lineage>
        <taxon>Bacteria</taxon>
        <taxon>Pseudomonadati</taxon>
        <taxon>Thermodesulfobacteriota</taxon>
        <taxon>Desulfobulbia</taxon>
        <taxon>Desulfobulbales</taxon>
        <taxon>Desulfobulbaceae</taxon>
        <taxon>Desulfurivibrio</taxon>
    </lineage>
</organism>
<evidence type="ECO:0000313" key="3">
    <source>
        <dbReference type="Proteomes" id="UP000001508"/>
    </source>
</evidence>
<dbReference type="AlphaFoldDB" id="D6Z0E2"/>
<gene>
    <name evidence="2" type="ordered locus">DaAHT2_2511</name>
</gene>
<keyword evidence="1" id="KW-0472">Membrane</keyword>
<dbReference type="STRING" id="589865.DaAHT2_2511"/>
<evidence type="ECO:0000313" key="2">
    <source>
        <dbReference type="EMBL" id="ADH87175.1"/>
    </source>
</evidence>
<proteinExistence type="predicted"/>
<dbReference type="EMBL" id="CP001940">
    <property type="protein sequence ID" value="ADH87175.1"/>
    <property type="molecule type" value="Genomic_DNA"/>
</dbReference>
<dbReference type="eggNOG" id="ENOG5030F9Z">
    <property type="taxonomic scope" value="Bacteria"/>
</dbReference>
<protein>
    <submittedName>
        <fullName evidence="2">Uncharacterized protein</fullName>
    </submittedName>
</protein>
<dbReference type="Proteomes" id="UP000001508">
    <property type="component" value="Chromosome"/>
</dbReference>
<dbReference type="HOGENOM" id="CLU_1132158_0_0_7"/>
<keyword evidence="1" id="KW-0812">Transmembrane</keyword>
<keyword evidence="1" id="KW-1133">Transmembrane helix</keyword>
<name>D6Z0E2_DESAT</name>
<sequence length="228" mass="25893">MIANKKEFSLGLVLFIGFWGVFVVLMSPVFAGSNLLDYMDNLYNSISKNSAYYIPGAQERVRAYQGREITFAVAAKDQQQAARTAKNFEMIGARVEQEGTTLQVSGDMGRLLVAILEDADRMYHNDGTAIAARYGIHERLVVYDWWNALKTGQDDLNRQHKFAEAKVFYDAMTRGVEPAYNYYEIEAEPIRNKAGTVVLSLAGYVFYTLWFGFAILFMFEGWGIKLEH</sequence>
<dbReference type="OrthoDB" id="9779692at2"/>
<dbReference type="KEGG" id="dak:DaAHT2_2511"/>
<keyword evidence="3" id="KW-1185">Reference proteome</keyword>
<dbReference type="RefSeq" id="WP_013164685.1">
    <property type="nucleotide sequence ID" value="NC_014216.1"/>
</dbReference>